<proteinExistence type="evidence at transcript level"/>
<evidence type="ECO:0000256" key="1">
    <source>
        <dbReference type="SAM" id="MobiDB-lite"/>
    </source>
</evidence>
<protein>
    <submittedName>
        <fullName evidence="2">SJCHGC07373 protein</fullName>
    </submittedName>
</protein>
<reference evidence="2" key="1">
    <citation type="journal article" date="2006" name="PLoS Pathog.">
        <title>New perspectives on host-parasite interplay by comparative transcriptomic and proteomic analyses of Schistosoma japonicum.</title>
        <authorList>
            <person name="Liu F."/>
            <person name="Lu J."/>
            <person name="Hu W."/>
            <person name="Wang S.Y."/>
            <person name="Cui S.J."/>
            <person name="Chi M."/>
            <person name="Yan Q."/>
            <person name="Wang X.R."/>
            <person name="Song H.D."/>
            <person name="Xu X.N."/>
            <person name="Wang J.J."/>
            <person name="Zhang X.L."/>
            <person name="Zhang X."/>
            <person name="Wang Z.Q."/>
            <person name="Xue C.L."/>
            <person name="Brindley P.J."/>
            <person name="McManus D.P."/>
            <person name="Yang P.Y."/>
            <person name="Feng Z."/>
            <person name="Chen Z."/>
            <person name="Han Z.G."/>
        </authorList>
    </citation>
    <scope>NUCLEOTIDE SEQUENCE</scope>
</reference>
<name>Q5C6I6_SCHJA</name>
<accession>Q5C6I6</accession>
<feature type="non-terminal residue" evidence="2">
    <location>
        <position position="1"/>
    </location>
</feature>
<feature type="compositionally biased region" description="Polar residues" evidence="1">
    <location>
        <begin position="63"/>
        <end position="78"/>
    </location>
</feature>
<dbReference type="AlphaFoldDB" id="Q5C6I6"/>
<feature type="compositionally biased region" description="Polar residues" evidence="1">
    <location>
        <begin position="1"/>
        <end position="12"/>
    </location>
</feature>
<evidence type="ECO:0000313" key="2">
    <source>
        <dbReference type="EMBL" id="AAX24738.2"/>
    </source>
</evidence>
<organism evidence="2">
    <name type="scientific">Schistosoma japonicum</name>
    <name type="common">Blood fluke</name>
    <dbReference type="NCBI Taxonomy" id="6182"/>
    <lineage>
        <taxon>Eukaryota</taxon>
        <taxon>Metazoa</taxon>
        <taxon>Spiralia</taxon>
        <taxon>Lophotrochozoa</taxon>
        <taxon>Platyhelminthes</taxon>
        <taxon>Trematoda</taxon>
        <taxon>Digenea</taxon>
        <taxon>Strigeidida</taxon>
        <taxon>Schistosomatoidea</taxon>
        <taxon>Schistosomatidae</taxon>
        <taxon>Schistosoma</taxon>
    </lineage>
</organism>
<dbReference type="EMBL" id="AY808849">
    <property type="protein sequence ID" value="AAX24738.2"/>
    <property type="molecule type" value="mRNA"/>
</dbReference>
<sequence length="199" mass="22005">LSGQSKTLPSHNQRVEVEYNNVDVSLDSSAKRRKARKSATGNQNTNIPIPALSDRDSHKHNSIVGQNISSSNSDTTLIKATPKSSEKSLDGQHLGMDPVVNLSELESAGSTVSYLDNLFKEFSYKPFEAHKCGNYCLKSYRKPATALSPILCSENPLDYKGLNPLEIPFHCGWLRYLAKYDPQTITNAILFIVQLVVAH</sequence>
<feature type="region of interest" description="Disordered" evidence="1">
    <location>
        <begin position="1"/>
        <end position="92"/>
    </location>
</feature>